<dbReference type="PANTHER" id="PTHR42736:SF1">
    <property type="entry name" value="PROTEIN-GLUTAMINE GAMMA-GLUTAMYLTRANSFERASE"/>
    <property type="match status" value="1"/>
</dbReference>
<dbReference type="InterPro" id="IPR002931">
    <property type="entry name" value="Transglutaminase-like"/>
</dbReference>
<dbReference type="GeneID" id="1444208"/>
<dbReference type="OMA" id="PVEWFLF"/>
<evidence type="ECO:0000313" key="4">
    <source>
        <dbReference type="Proteomes" id="UP000617544"/>
    </source>
</evidence>
<dbReference type="Pfam" id="PF01841">
    <property type="entry name" value="Transglut_core"/>
    <property type="match status" value="1"/>
</dbReference>
<dbReference type="Gene3D" id="3.10.620.30">
    <property type="match status" value="1"/>
</dbReference>
<organism evidence="3 4">
    <name type="scientific">Pyrococcus horikoshii</name>
    <dbReference type="NCBI Taxonomy" id="53953"/>
    <lineage>
        <taxon>Archaea</taxon>
        <taxon>Methanobacteriati</taxon>
        <taxon>Methanobacteriota</taxon>
        <taxon>Thermococci</taxon>
        <taxon>Thermococcales</taxon>
        <taxon>Thermococcaceae</taxon>
        <taxon>Pyrococcus</taxon>
    </lineage>
</organism>
<evidence type="ECO:0000256" key="1">
    <source>
        <dbReference type="SAM" id="Phobius"/>
    </source>
</evidence>
<evidence type="ECO:0000259" key="2">
    <source>
        <dbReference type="SMART" id="SM00460"/>
    </source>
</evidence>
<name>A0A832T967_PYRHR</name>
<dbReference type="InterPro" id="IPR052901">
    <property type="entry name" value="Bact_TGase-like"/>
</dbReference>
<feature type="transmembrane region" description="Helical" evidence="1">
    <location>
        <begin position="838"/>
        <end position="856"/>
    </location>
</feature>
<dbReference type="Proteomes" id="UP000617544">
    <property type="component" value="Unassembled WGS sequence"/>
</dbReference>
<protein>
    <recommendedName>
        <fullName evidence="2">Transglutaminase-like domain-containing protein</fullName>
    </recommendedName>
</protein>
<keyword evidence="1" id="KW-0812">Transmembrane</keyword>
<dbReference type="EMBL" id="DUJN01000004">
    <property type="protein sequence ID" value="HII61094.1"/>
    <property type="molecule type" value="Genomic_DNA"/>
</dbReference>
<dbReference type="SMART" id="SM00460">
    <property type="entry name" value="TGc"/>
    <property type="match status" value="1"/>
</dbReference>
<evidence type="ECO:0000313" key="3">
    <source>
        <dbReference type="EMBL" id="HII61094.1"/>
    </source>
</evidence>
<keyword evidence="1" id="KW-0472">Membrane</keyword>
<gene>
    <name evidence="3" type="ORF">HA331_04955</name>
</gene>
<sequence length="1003" mass="113202">MKRKIISIIILAIVGLSLTFSSYQPILSFKGLESRAKSINELDVSENIYSALLLNNTPIMKVRQRVGVVEYLRQNVYVTYEGGRWKGKESNVSRRILIEKPSVPHREVRDHVTIELEYPLISGNLYTTLYTTSISIPYYYYLEFSLFRPVNYPVRSYSFDVVKYDFPQDVLKKLPTDENLRDYLQVPKLSNRVYELAFNITRNAKTPYEKALAIRNYLLENYIYDENPIPPIPGIDPVEWFLFYTKRGVCLDFNTAFVILARIAGIPARLVTGYKIDPIPGEQIVRAKQAHAWAEIYLKGVGWIPIDATGYRRSEKPKTKKEEPLEANLTILPNGTLSITFSRALNDTIEITTYSKNMRIKVNGTQVLVPLNISSPEKITVRVGNNIFEKIINWVPSVVIVPKNLTITKGGYGSIKVITQEKVSVRSELPYILMKRDFGYEVKVYGEDVGDYPVEIAVGSTIYTVHVKVGIKTYVRILKWPSRVEEGEKFLIEGVVTSENGEKVDGGKVIVEARTDKRKPGIKIGEGKVRNGKFTVRCVLNKTGEYELVAVYAGYSFFLPSVSDPKIKVIARSKILANKFNVTSVGLVKIRGILVTNSGKALGNRKVYVYLDGNIARVLLTEANGMFQGYIKVLTPGFHEMKVIYPGDELSEPSNVTWRFLALKLKLDYPVSVKGGEDIKIFGKVYGITSGTLVVESKLGKRIVEIRNGEFRISFPTRRDSEGLYRFSFFYNGTEIKRIAVFVKPRIIIRVSGTILVSNKSKTIRVKVLSPVEEPIPGAKVIFQVGNVSKSNVTNERGVAEFTISFKKPGKYPANLLIIMQNGFVSYPFYIRVLRFPLYIYALLVLTILLGTYFGIKGLKLLMAVDINLDRDPPVYTSQDEIRIILSKPASLFINGKFVGKGREFRVKLSPGVYRVQTMKWGIKGSEKKILVVDSLNDAVVKIFLEKYDGAPGKTVREILGKSVLTEIFEKARYGNVSLSFNDFKTFIKLVGGKRTNAGKTKE</sequence>
<feature type="domain" description="Transglutaminase-like" evidence="2">
    <location>
        <begin position="242"/>
        <end position="310"/>
    </location>
</feature>
<dbReference type="PANTHER" id="PTHR42736">
    <property type="entry name" value="PROTEIN-GLUTAMINE GAMMA-GLUTAMYLTRANSFERASE"/>
    <property type="match status" value="1"/>
</dbReference>
<comment type="caution">
    <text evidence="3">The sequence shown here is derived from an EMBL/GenBank/DDBJ whole genome shotgun (WGS) entry which is preliminary data.</text>
</comment>
<dbReference type="SUPFAM" id="SSF54001">
    <property type="entry name" value="Cysteine proteinases"/>
    <property type="match status" value="1"/>
</dbReference>
<dbReference type="AlphaFoldDB" id="A0A832T967"/>
<dbReference type="InterPro" id="IPR038765">
    <property type="entry name" value="Papain-like_cys_pep_sf"/>
</dbReference>
<dbReference type="RefSeq" id="WP_010884421.1">
    <property type="nucleotide sequence ID" value="NZ_DUJN01000004.1"/>
</dbReference>
<reference evidence="3" key="1">
    <citation type="journal article" date="2020" name="bioRxiv">
        <title>A rank-normalized archaeal taxonomy based on genome phylogeny resolves widespread incomplete and uneven classifications.</title>
        <authorList>
            <person name="Rinke C."/>
            <person name="Chuvochina M."/>
            <person name="Mussig A.J."/>
            <person name="Chaumeil P.-A."/>
            <person name="Waite D.W."/>
            <person name="Whitman W.B."/>
            <person name="Parks D.H."/>
            <person name="Hugenholtz P."/>
        </authorList>
    </citation>
    <scope>NUCLEOTIDE SEQUENCE</scope>
    <source>
        <strain evidence="3">UBA8834</strain>
    </source>
</reference>
<keyword evidence="1" id="KW-1133">Transmembrane helix</keyword>
<proteinExistence type="predicted"/>
<accession>A0A832T967</accession>